<evidence type="ECO:0000313" key="3">
    <source>
        <dbReference type="Proteomes" id="UP000000759"/>
    </source>
</evidence>
<dbReference type="AlphaFoldDB" id="B7GAY5"/>
<dbReference type="KEGG" id="pti:PHATRDRAFT_49539"/>
<protein>
    <submittedName>
        <fullName evidence="2">Uncharacterized protein</fullName>
    </submittedName>
</protein>
<proteinExistence type="predicted"/>
<keyword evidence="3" id="KW-1185">Reference proteome</keyword>
<reference evidence="3" key="2">
    <citation type="submission" date="2008-08" db="EMBL/GenBank/DDBJ databases">
        <authorList>
            <consortium name="Diatom Consortium"/>
            <person name="Grigoriev I."/>
            <person name="Grimwood J."/>
            <person name="Kuo A."/>
            <person name="Otillar R.P."/>
            <person name="Salamov A."/>
            <person name="Detter J.C."/>
            <person name="Lindquist E."/>
            <person name="Shapiro H."/>
            <person name="Lucas S."/>
            <person name="Glavina del Rio T."/>
            <person name="Pitluck S."/>
            <person name="Rokhsar D."/>
            <person name="Bowler C."/>
        </authorList>
    </citation>
    <scope>GENOME REANNOTATION</scope>
    <source>
        <strain evidence="3">CCAP 1055/1</strain>
    </source>
</reference>
<dbReference type="EMBL" id="CM000624">
    <property type="protein sequence ID" value="EEC44451.1"/>
    <property type="molecule type" value="Genomic_DNA"/>
</dbReference>
<evidence type="ECO:0000313" key="2">
    <source>
        <dbReference type="EMBL" id="EEC44451.1"/>
    </source>
</evidence>
<name>B7GAY5_PHATC</name>
<accession>B7GAY5</accession>
<reference evidence="2 3" key="1">
    <citation type="journal article" date="2008" name="Nature">
        <title>The Phaeodactylum genome reveals the evolutionary history of diatom genomes.</title>
        <authorList>
            <person name="Bowler C."/>
            <person name="Allen A.E."/>
            <person name="Badger J.H."/>
            <person name="Grimwood J."/>
            <person name="Jabbari K."/>
            <person name="Kuo A."/>
            <person name="Maheswari U."/>
            <person name="Martens C."/>
            <person name="Maumus F."/>
            <person name="Otillar R.P."/>
            <person name="Rayko E."/>
            <person name="Salamov A."/>
            <person name="Vandepoele K."/>
            <person name="Beszteri B."/>
            <person name="Gruber A."/>
            <person name="Heijde M."/>
            <person name="Katinka M."/>
            <person name="Mock T."/>
            <person name="Valentin K."/>
            <person name="Verret F."/>
            <person name="Berges J.A."/>
            <person name="Brownlee C."/>
            <person name="Cadoret J.P."/>
            <person name="Chiovitti A."/>
            <person name="Choi C.J."/>
            <person name="Coesel S."/>
            <person name="De Martino A."/>
            <person name="Detter J.C."/>
            <person name="Durkin C."/>
            <person name="Falciatore A."/>
            <person name="Fournet J."/>
            <person name="Haruta M."/>
            <person name="Huysman M.J."/>
            <person name="Jenkins B.D."/>
            <person name="Jiroutova K."/>
            <person name="Jorgensen R.E."/>
            <person name="Joubert Y."/>
            <person name="Kaplan A."/>
            <person name="Kroger N."/>
            <person name="Kroth P.G."/>
            <person name="La Roche J."/>
            <person name="Lindquist E."/>
            <person name="Lommer M."/>
            <person name="Martin-Jezequel V."/>
            <person name="Lopez P.J."/>
            <person name="Lucas S."/>
            <person name="Mangogna M."/>
            <person name="McGinnis K."/>
            <person name="Medlin L.K."/>
            <person name="Montsant A."/>
            <person name="Oudot-Le Secq M.P."/>
            <person name="Napoli C."/>
            <person name="Obornik M."/>
            <person name="Parker M.S."/>
            <person name="Petit J.L."/>
            <person name="Porcel B.M."/>
            <person name="Poulsen N."/>
            <person name="Robison M."/>
            <person name="Rychlewski L."/>
            <person name="Rynearson T.A."/>
            <person name="Schmutz J."/>
            <person name="Shapiro H."/>
            <person name="Siaut M."/>
            <person name="Stanley M."/>
            <person name="Sussman M.R."/>
            <person name="Taylor A.R."/>
            <person name="Vardi A."/>
            <person name="von Dassow P."/>
            <person name="Vyverman W."/>
            <person name="Willis A."/>
            <person name="Wyrwicz L.S."/>
            <person name="Rokhsar D.S."/>
            <person name="Weissenbach J."/>
            <person name="Armbrust E.V."/>
            <person name="Green B.R."/>
            <person name="Van de Peer Y."/>
            <person name="Grigoriev I.V."/>
        </authorList>
    </citation>
    <scope>NUCLEOTIDE SEQUENCE [LARGE SCALE GENOMIC DNA]</scope>
    <source>
        <strain evidence="2 3">CCAP 1055/1</strain>
    </source>
</reference>
<dbReference type="GeneID" id="7195751"/>
<organism evidence="2 3">
    <name type="scientific">Phaeodactylum tricornutum (strain CCAP 1055/1)</name>
    <dbReference type="NCBI Taxonomy" id="556484"/>
    <lineage>
        <taxon>Eukaryota</taxon>
        <taxon>Sar</taxon>
        <taxon>Stramenopiles</taxon>
        <taxon>Ochrophyta</taxon>
        <taxon>Bacillariophyta</taxon>
        <taxon>Bacillariophyceae</taxon>
        <taxon>Bacillariophycidae</taxon>
        <taxon>Naviculales</taxon>
        <taxon>Phaeodactylaceae</taxon>
        <taxon>Phaeodactylum</taxon>
    </lineage>
</organism>
<feature type="signal peptide" evidence="1">
    <location>
        <begin position="1"/>
        <end position="26"/>
    </location>
</feature>
<gene>
    <name evidence="2" type="ORF">PHATRDRAFT_49539</name>
</gene>
<dbReference type="PaxDb" id="2850-Phatr49539"/>
<evidence type="ECO:0000256" key="1">
    <source>
        <dbReference type="SAM" id="SignalP"/>
    </source>
</evidence>
<dbReference type="Proteomes" id="UP000000759">
    <property type="component" value="Chromosome 22"/>
</dbReference>
<feature type="chain" id="PRO_5002853079" evidence="1">
    <location>
        <begin position="27"/>
        <end position="158"/>
    </location>
</feature>
<keyword evidence="1" id="KW-0732">Signal</keyword>
<dbReference type="InParanoid" id="B7GAY5"/>
<dbReference type="RefSeq" id="XP_002184273.1">
    <property type="nucleotide sequence ID" value="XM_002184237.1"/>
</dbReference>
<sequence>MVVVSISKLVAFLAISLSINVSVVAADVIGEESGPFASLREQYAALSPKGQFVTGACVGFVGTRIALTSAMGAVKIAGAVFVTAEVLHYTGILDDLPPFSNEQTALFSNLKNKALRHTENLRVQIRRQLNPNSVQTFVDRERMGALGMAGGAVVGFLF</sequence>
<dbReference type="eggNOG" id="ENOG502T2DG">
    <property type="taxonomic scope" value="Eukaryota"/>
</dbReference>